<dbReference type="PANTHER" id="PTHR22753:SF24">
    <property type="entry name" value="ESTERASE_LIPASE_THIOESTERASE FAMILY PROTEIN"/>
    <property type="match status" value="1"/>
</dbReference>
<evidence type="ECO:0000256" key="1">
    <source>
        <dbReference type="SAM" id="MobiDB-lite"/>
    </source>
</evidence>
<organism evidence="3">
    <name type="scientific">Fagus sylvatica</name>
    <name type="common">Beechnut</name>
    <dbReference type="NCBI Taxonomy" id="28930"/>
    <lineage>
        <taxon>Eukaryota</taxon>
        <taxon>Viridiplantae</taxon>
        <taxon>Streptophyta</taxon>
        <taxon>Embryophyta</taxon>
        <taxon>Tracheophyta</taxon>
        <taxon>Spermatophyta</taxon>
        <taxon>Magnoliopsida</taxon>
        <taxon>eudicotyledons</taxon>
        <taxon>Gunneridae</taxon>
        <taxon>Pentapetalae</taxon>
        <taxon>rosids</taxon>
        <taxon>fabids</taxon>
        <taxon>Fagales</taxon>
        <taxon>Fagaceae</taxon>
        <taxon>Fagus</taxon>
    </lineage>
</organism>
<dbReference type="SUPFAM" id="SSF53474">
    <property type="entry name" value="alpha/beta-Hydrolases"/>
    <property type="match status" value="1"/>
</dbReference>
<dbReference type="GO" id="GO:0016020">
    <property type="term" value="C:membrane"/>
    <property type="evidence" value="ECO:0007669"/>
    <property type="project" value="TreeGrafter"/>
</dbReference>
<gene>
    <name evidence="3" type="ORF">FSB_LOCUS41390</name>
</gene>
<feature type="domain" description="AB hydrolase-1" evidence="2">
    <location>
        <begin position="163"/>
        <end position="331"/>
    </location>
</feature>
<evidence type="ECO:0000259" key="2">
    <source>
        <dbReference type="Pfam" id="PF12697"/>
    </source>
</evidence>
<dbReference type="Gene3D" id="3.40.50.1820">
    <property type="entry name" value="alpha/beta hydrolase"/>
    <property type="match status" value="1"/>
</dbReference>
<name>A0A2N9HNH4_FAGSY</name>
<dbReference type="EMBL" id="OIVN01003779">
    <property type="protein sequence ID" value="SPD13508.1"/>
    <property type="molecule type" value="Genomic_DNA"/>
</dbReference>
<dbReference type="InterPro" id="IPR029058">
    <property type="entry name" value="AB_hydrolase_fold"/>
</dbReference>
<dbReference type="Pfam" id="PF12697">
    <property type="entry name" value="Abhydrolase_6"/>
    <property type="match status" value="1"/>
</dbReference>
<dbReference type="PANTHER" id="PTHR22753">
    <property type="entry name" value="TRANSMEMBRANE PROTEIN 68"/>
    <property type="match status" value="1"/>
</dbReference>
<reference evidence="3" key="1">
    <citation type="submission" date="2018-02" db="EMBL/GenBank/DDBJ databases">
        <authorList>
            <person name="Cohen D.B."/>
            <person name="Kent A.D."/>
        </authorList>
    </citation>
    <scope>NUCLEOTIDE SEQUENCE</scope>
</reference>
<proteinExistence type="predicted"/>
<protein>
    <recommendedName>
        <fullName evidence="2">AB hydrolase-1 domain-containing protein</fullName>
    </recommendedName>
</protein>
<evidence type="ECO:0000313" key="3">
    <source>
        <dbReference type="EMBL" id="SPD13508.1"/>
    </source>
</evidence>
<dbReference type="InterPro" id="IPR000073">
    <property type="entry name" value="AB_hydrolase_1"/>
</dbReference>
<sequence>MAATGASLFHASLSPVVRRDLTSSVGRFNKLNPVSSRRFAVSTSTEQTPVTPVASTTTSRLSEKREELAESVAGSFEVGEVEYRSLMKDYVERSKELIRSDGGPPRWFTPLECGPPLNNSPLLLFLPGLIGVGLGLIKQHRRLGKIFETWCLHIPVMDRTPFIDLVKLVGKTIRSENRRSPNRPIYLVGESFGGCLALAAAASNPDIDLVLILANPGDPLRTAMDGLVKGLPLQQTVGELSQDLVAISSYLSVLADIPRETLRWKLQMLKSASAVSNSRLHAVKAHTLILCSGRDQLLPSQEEGERLSHALPNCQIRKFNNRGHFLFLEDGIDLVTIIKAASFYRRGKYLDYVSDYMLPTPTEFKKVYEENRTRFRHYCLTYDVPRWVDAVTSPVLLSTLEDGKIVRGLAGIPSEGPVLLVGYHMLLGMELGPLVTNIFLERNILVRGIAHPITFVRKKNKEGMLPDLSQYDTYRLMGAVPVSATNLFKLMSSKSHVLLYPGGMREALHRKCSQSRLNPARKSITCQLTGWDLLDLLLPPQVAVPEILIRCLPCQGEEYKLIWPEQSEFVRMAARFGAKIIPFGAVGEDDVGQVVFDYDDQMKIPYFKDQIEKLTNESVKLRTDAAGEVANQDVHLPGILPKFPGRFYYYFGKPIETEDALGHISK</sequence>
<dbReference type="AlphaFoldDB" id="A0A2N9HNH4"/>
<feature type="region of interest" description="Disordered" evidence="1">
    <location>
        <begin position="39"/>
        <end position="58"/>
    </location>
</feature>
<feature type="compositionally biased region" description="Low complexity" evidence="1">
    <location>
        <begin position="48"/>
        <end position="58"/>
    </location>
</feature>
<accession>A0A2N9HNH4</accession>